<dbReference type="Gene3D" id="3.40.1690.10">
    <property type="entry name" value="secretion proteins EscU"/>
    <property type="match status" value="1"/>
</dbReference>
<keyword evidence="2" id="KW-1185">Reference proteome</keyword>
<dbReference type="PANTHER" id="PTHR30531">
    <property type="entry name" value="FLAGELLAR BIOSYNTHETIC PROTEIN FLHB"/>
    <property type="match status" value="1"/>
</dbReference>
<evidence type="ECO:0000313" key="2">
    <source>
        <dbReference type="Proteomes" id="UP000266016"/>
    </source>
</evidence>
<evidence type="ECO:0000313" key="1">
    <source>
        <dbReference type="EMBL" id="RID87184.1"/>
    </source>
</evidence>
<gene>
    <name evidence="1" type="ORF">D1953_07690</name>
</gene>
<organism evidence="1 2">
    <name type="scientific">Peribacillus asahii</name>
    <dbReference type="NCBI Taxonomy" id="228899"/>
    <lineage>
        <taxon>Bacteria</taxon>
        <taxon>Bacillati</taxon>
        <taxon>Bacillota</taxon>
        <taxon>Bacilli</taxon>
        <taxon>Bacillales</taxon>
        <taxon>Bacillaceae</taxon>
        <taxon>Peribacillus</taxon>
    </lineage>
</organism>
<dbReference type="GO" id="GO:0005886">
    <property type="term" value="C:plasma membrane"/>
    <property type="evidence" value="ECO:0007669"/>
    <property type="project" value="TreeGrafter"/>
</dbReference>
<dbReference type="RefSeq" id="WP_119116578.1">
    <property type="nucleotide sequence ID" value="NZ_QWVS01000013.1"/>
</dbReference>
<dbReference type="Proteomes" id="UP000266016">
    <property type="component" value="Unassembled WGS sequence"/>
</dbReference>
<dbReference type="InterPro" id="IPR006135">
    <property type="entry name" value="T3SS_substrate_exporter"/>
</dbReference>
<sequence>MIEDKRAEAIALKYDSEKDPAPKVLAKGKGKVAENILEKAKELNIPVQKDPSLAELLGKLDINETIPDELYRAVAEVFAFIYKMDRDAGSHHK</sequence>
<dbReference type="SUPFAM" id="SSF160544">
    <property type="entry name" value="EscU C-terminal domain-like"/>
    <property type="match status" value="1"/>
</dbReference>
<dbReference type="GO" id="GO:0009306">
    <property type="term" value="P:protein secretion"/>
    <property type="evidence" value="ECO:0007669"/>
    <property type="project" value="InterPro"/>
</dbReference>
<reference evidence="1 2" key="1">
    <citation type="submission" date="2018-08" db="EMBL/GenBank/DDBJ databases">
        <title>Bacillus jemisoniae sp. nov., Bacillus chryseoplanitiae sp. nov., Bacillus resnikiae sp. nov., and Bacillus frankliniae sp. nov., isolated from Viking spacecraft and associated surfaces.</title>
        <authorList>
            <person name="Seuylemezian A."/>
            <person name="Vaishampayan P."/>
        </authorList>
    </citation>
    <scope>NUCLEOTIDE SEQUENCE [LARGE SCALE GENOMIC DNA]</scope>
    <source>
        <strain evidence="1 2">MA001</strain>
    </source>
</reference>
<protein>
    <submittedName>
        <fullName evidence="1">EscU/YscU/HrcU family type III secretion system export apparatus switch protein</fullName>
    </submittedName>
</protein>
<accession>A0A398BC77</accession>
<dbReference type="Pfam" id="PF01312">
    <property type="entry name" value="Bac_export_2"/>
    <property type="match status" value="1"/>
</dbReference>
<comment type="caution">
    <text evidence="1">The sequence shown here is derived from an EMBL/GenBank/DDBJ whole genome shotgun (WGS) entry which is preliminary data.</text>
</comment>
<dbReference type="EMBL" id="QWVS01000013">
    <property type="protein sequence ID" value="RID87184.1"/>
    <property type="molecule type" value="Genomic_DNA"/>
</dbReference>
<dbReference type="InterPro" id="IPR029025">
    <property type="entry name" value="T3SS_substrate_exporter_C"/>
</dbReference>
<dbReference type="AlphaFoldDB" id="A0A398BC77"/>
<dbReference type="PANTHER" id="PTHR30531:SF12">
    <property type="entry name" value="FLAGELLAR BIOSYNTHETIC PROTEIN FLHB"/>
    <property type="match status" value="1"/>
</dbReference>
<proteinExistence type="predicted"/>
<name>A0A398BC77_9BACI</name>